<accession>A0A1G2TIG1</accession>
<evidence type="ECO:0008006" key="5">
    <source>
        <dbReference type="Google" id="ProtNLM"/>
    </source>
</evidence>
<dbReference type="GO" id="GO:0005829">
    <property type="term" value="C:cytosol"/>
    <property type="evidence" value="ECO:0007669"/>
    <property type="project" value="TreeGrafter"/>
</dbReference>
<evidence type="ECO:0000256" key="2">
    <source>
        <dbReference type="ARBA" id="ARBA00022679"/>
    </source>
</evidence>
<dbReference type="GO" id="GO:0008713">
    <property type="term" value="F:ADP-heptose-lipopolysaccharide heptosyltransferase activity"/>
    <property type="evidence" value="ECO:0007669"/>
    <property type="project" value="TreeGrafter"/>
</dbReference>
<dbReference type="InterPro" id="IPR002201">
    <property type="entry name" value="Glyco_trans_9"/>
</dbReference>
<comment type="caution">
    <text evidence="3">The sequence shown here is derived from an EMBL/GenBank/DDBJ whole genome shotgun (WGS) entry which is preliminary data.</text>
</comment>
<proteinExistence type="predicted"/>
<dbReference type="InterPro" id="IPR051199">
    <property type="entry name" value="LPS_LOS_Heptosyltrfase"/>
</dbReference>
<dbReference type="AlphaFoldDB" id="A0A1G2TIG1"/>
<dbReference type="SUPFAM" id="SSF53756">
    <property type="entry name" value="UDP-Glycosyltransferase/glycogen phosphorylase"/>
    <property type="match status" value="1"/>
</dbReference>
<dbReference type="Pfam" id="PF01075">
    <property type="entry name" value="Glyco_transf_9"/>
    <property type="match status" value="1"/>
</dbReference>
<gene>
    <name evidence="3" type="ORF">A3D49_01980</name>
</gene>
<keyword evidence="1" id="KW-0328">Glycosyltransferase</keyword>
<protein>
    <recommendedName>
        <fullName evidence="5">Glycosyl transferase family 9</fullName>
    </recommendedName>
</protein>
<evidence type="ECO:0000313" key="3">
    <source>
        <dbReference type="EMBL" id="OHA96858.1"/>
    </source>
</evidence>
<sequence>MKSLENLLLLVLCLLYLPFRGSARREIKYPKRVCIIQSAQFGDMICTTPVFRAIKEAYPDSKVYVVGKAINREVLRNNPDVEDFIVWKEKPFETIKEIRKLRCDFGASTGPNFVGLAILFLSGVKSIAAAEIKEGSSPLETRPYKILRNVAHVVPHIITAYPPKEYLKLLRPIGITSTDTTKHVYYSLEAKKSAEEKILTSPIGNRKFAIVVPGAGHYAKRWLPERFASVARHVASTYMPVAVIGGERDREDVAEMMKNVNHPDIVNFAEALSIDELKTFISLSSLFVSLDTGPLFIAEAFGVPTVCIIGPVDGVQPPRGPKNILIFPRRDRPAALAMFNTIRFDIEEAKRQSKATQVSEVIDAVDRLMAG</sequence>
<dbReference type="Gene3D" id="3.40.50.2000">
    <property type="entry name" value="Glycogen Phosphorylase B"/>
    <property type="match status" value="2"/>
</dbReference>
<dbReference type="EMBL" id="MHVS01000003">
    <property type="protein sequence ID" value="OHA96858.1"/>
    <property type="molecule type" value="Genomic_DNA"/>
</dbReference>
<dbReference type="Proteomes" id="UP000177279">
    <property type="component" value="Unassembled WGS sequence"/>
</dbReference>
<organism evidence="3 4">
    <name type="scientific">Candidatus Zambryskibacteria bacterium RIFCSPHIGHO2_02_FULL_43_37</name>
    <dbReference type="NCBI Taxonomy" id="1802749"/>
    <lineage>
        <taxon>Bacteria</taxon>
        <taxon>Candidatus Zambryskiibacteriota</taxon>
    </lineage>
</organism>
<name>A0A1G2TIG1_9BACT</name>
<dbReference type="GO" id="GO:0009244">
    <property type="term" value="P:lipopolysaccharide core region biosynthetic process"/>
    <property type="evidence" value="ECO:0007669"/>
    <property type="project" value="TreeGrafter"/>
</dbReference>
<keyword evidence="2" id="KW-0808">Transferase</keyword>
<evidence type="ECO:0000313" key="4">
    <source>
        <dbReference type="Proteomes" id="UP000177279"/>
    </source>
</evidence>
<dbReference type="PANTHER" id="PTHR30160">
    <property type="entry name" value="TETRAACYLDISACCHARIDE 4'-KINASE-RELATED"/>
    <property type="match status" value="1"/>
</dbReference>
<reference evidence="3 4" key="1">
    <citation type="journal article" date="2016" name="Nat. Commun.">
        <title>Thousands of microbial genomes shed light on interconnected biogeochemical processes in an aquifer system.</title>
        <authorList>
            <person name="Anantharaman K."/>
            <person name="Brown C.T."/>
            <person name="Hug L.A."/>
            <person name="Sharon I."/>
            <person name="Castelle C.J."/>
            <person name="Probst A.J."/>
            <person name="Thomas B.C."/>
            <person name="Singh A."/>
            <person name="Wilkins M.J."/>
            <person name="Karaoz U."/>
            <person name="Brodie E.L."/>
            <person name="Williams K.H."/>
            <person name="Hubbard S.S."/>
            <person name="Banfield J.F."/>
        </authorList>
    </citation>
    <scope>NUCLEOTIDE SEQUENCE [LARGE SCALE GENOMIC DNA]</scope>
</reference>
<dbReference type="CDD" id="cd03789">
    <property type="entry name" value="GT9_LPS_heptosyltransferase"/>
    <property type="match status" value="1"/>
</dbReference>
<evidence type="ECO:0000256" key="1">
    <source>
        <dbReference type="ARBA" id="ARBA00022676"/>
    </source>
</evidence>